<feature type="short sequence motif" description="'KMSKS' region" evidence="8">
    <location>
        <begin position="198"/>
        <end position="202"/>
    </location>
</feature>
<dbReference type="InterPro" id="IPR050203">
    <property type="entry name" value="Trp-tRNA_synthetase"/>
</dbReference>
<dbReference type="EMBL" id="MHNY01000008">
    <property type="protein sequence ID" value="OGZ56617.1"/>
    <property type="molecule type" value="Genomic_DNA"/>
</dbReference>
<dbReference type="SUPFAM" id="SSF52374">
    <property type="entry name" value="Nucleotidylyl transferase"/>
    <property type="match status" value="1"/>
</dbReference>
<dbReference type="EC" id="6.1.1.2" evidence="8"/>
<organism evidence="10 11">
    <name type="scientific">Candidatus Ryanbacteria bacterium RIFCSPLOWO2_02_FULL_45_11c</name>
    <dbReference type="NCBI Taxonomy" id="1802128"/>
    <lineage>
        <taxon>Bacteria</taxon>
        <taxon>Candidatus Ryaniibacteriota</taxon>
    </lineage>
</organism>
<dbReference type="GO" id="GO:0004830">
    <property type="term" value="F:tryptophan-tRNA ligase activity"/>
    <property type="evidence" value="ECO:0007669"/>
    <property type="project" value="UniProtKB-UniRule"/>
</dbReference>
<dbReference type="InterPro" id="IPR014729">
    <property type="entry name" value="Rossmann-like_a/b/a_fold"/>
</dbReference>
<dbReference type="GO" id="GO:0006436">
    <property type="term" value="P:tryptophanyl-tRNA aminoacylation"/>
    <property type="evidence" value="ECO:0007669"/>
    <property type="project" value="UniProtKB-UniRule"/>
</dbReference>
<dbReference type="InterPro" id="IPR024109">
    <property type="entry name" value="Trp-tRNA-ligase_bac-type"/>
</dbReference>
<evidence type="ECO:0000256" key="4">
    <source>
        <dbReference type="ARBA" id="ARBA00022840"/>
    </source>
</evidence>
<dbReference type="STRING" id="1802128.A3H64_00850"/>
<dbReference type="CDD" id="cd00806">
    <property type="entry name" value="TrpRS_core"/>
    <property type="match status" value="1"/>
</dbReference>
<evidence type="ECO:0000256" key="1">
    <source>
        <dbReference type="ARBA" id="ARBA00005594"/>
    </source>
</evidence>
<evidence type="ECO:0000256" key="9">
    <source>
        <dbReference type="RuleBase" id="RU363036"/>
    </source>
</evidence>
<comment type="similarity">
    <text evidence="1 8 9">Belongs to the class-I aminoacyl-tRNA synthetase family.</text>
</comment>
<dbReference type="Proteomes" id="UP000178186">
    <property type="component" value="Unassembled WGS sequence"/>
</dbReference>
<name>A0A1G2H2B5_9BACT</name>
<dbReference type="Gene3D" id="1.10.240.10">
    <property type="entry name" value="Tyrosyl-Transfer RNA Synthetase"/>
    <property type="match status" value="1"/>
</dbReference>
<feature type="binding site" evidence="8">
    <location>
        <begin position="150"/>
        <end position="152"/>
    </location>
    <ligand>
        <name>ATP</name>
        <dbReference type="ChEBI" id="CHEBI:30616"/>
    </ligand>
</feature>
<dbReference type="FunFam" id="1.10.240.10:FF:000002">
    <property type="entry name" value="Tryptophan--tRNA ligase"/>
    <property type="match status" value="1"/>
</dbReference>
<evidence type="ECO:0000256" key="7">
    <source>
        <dbReference type="ARBA" id="ARBA00049929"/>
    </source>
</evidence>
<feature type="short sequence motif" description="'HIGH' region" evidence="8">
    <location>
        <begin position="16"/>
        <end position="24"/>
    </location>
</feature>
<dbReference type="PRINTS" id="PR01039">
    <property type="entry name" value="TRNASYNTHTRP"/>
</dbReference>
<dbReference type="PANTHER" id="PTHR43766">
    <property type="entry name" value="TRYPTOPHAN--TRNA LIGASE, MITOCHONDRIAL"/>
    <property type="match status" value="1"/>
</dbReference>
<comment type="subcellular location">
    <subcellularLocation>
        <location evidence="8">Cytoplasm</location>
    </subcellularLocation>
</comment>
<feature type="binding site" evidence="8">
    <location>
        <position position="189"/>
    </location>
    <ligand>
        <name>ATP</name>
        <dbReference type="ChEBI" id="CHEBI:30616"/>
    </ligand>
</feature>
<evidence type="ECO:0000256" key="3">
    <source>
        <dbReference type="ARBA" id="ARBA00022741"/>
    </source>
</evidence>
<dbReference type="AlphaFoldDB" id="A0A1G2H2B5"/>
<dbReference type="GO" id="GO:0005829">
    <property type="term" value="C:cytosol"/>
    <property type="evidence" value="ECO:0007669"/>
    <property type="project" value="TreeGrafter"/>
</dbReference>
<keyword evidence="4 8" id="KW-0067">ATP-binding</keyword>
<comment type="function">
    <text evidence="8">Catalyzes the attachment of tryptophan to tRNA(Trp).</text>
</comment>
<keyword evidence="2 8" id="KW-0436">Ligase</keyword>
<evidence type="ECO:0000256" key="8">
    <source>
        <dbReference type="HAMAP-Rule" id="MF_00140"/>
    </source>
</evidence>
<dbReference type="InterPro" id="IPR002306">
    <property type="entry name" value="Trp-tRNA-ligase"/>
</dbReference>
<dbReference type="NCBIfam" id="TIGR00233">
    <property type="entry name" value="trpS"/>
    <property type="match status" value="1"/>
</dbReference>
<comment type="catalytic activity">
    <reaction evidence="7 8">
        <text>tRNA(Trp) + L-tryptophan + ATP = L-tryptophyl-tRNA(Trp) + AMP + diphosphate + H(+)</text>
        <dbReference type="Rhea" id="RHEA:24080"/>
        <dbReference type="Rhea" id="RHEA-COMP:9671"/>
        <dbReference type="Rhea" id="RHEA-COMP:9705"/>
        <dbReference type="ChEBI" id="CHEBI:15378"/>
        <dbReference type="ChEBI" id="CHEBI:30616"/>
        <dbReference type="ChEBI" id="CHEBI:33019"/>
        <dbReference type="ChEBI" id="CHEBI:57912"/>
        <dbReference type="ChEBI" id="CHEBI:78442"/>
        <dbReference type="ChEBI" id="CHEBI:78535"/>
        <dbReference type="ChEBI" id="CHEBI:456215"/>
        <dbReference type="EC" id="6.1.1.2"/>
    </reaction>
</comment>
<dbReference type="HAMAP" id="MF_00140_B">
    <property type="entry name" value="Trp_tRNA_synth_B"/>
    <property type="match status" value="1"/>
</dbReference>
<gene>
    <name evidence="8" type="primary">trpS</name>
    <name evidence="10" type="ORF">A3H64_00850</name>
</gene>
<dbReference type="GO" id="GO:0005524">
    <property type="term" value="F:ATP binding"/>
    <property type="evidence" value="ECO:0007669"/>
    <property type="project" value="UniProtKB-UniRule"/>
</dbReference>
<evidence type="ECO:0000256" key="5">
    <source>
        <dbReference type="ARBA" id="ARBA00022917"/>
    </source>
</evidence>
<keyword evidence="8" id="KW-0963">Cytoplasm</keyword>
<dbReference type="Gene3D" id="3.40.50.620">
    <property type="entry name" value="HUPs"/>
    <property type="match status" value="1"/>
</dbReference>
<evidence type="ECO:0000313" key="10">
    <source>
        <dbReference type="EMBL" id="OGZ56617.1"/>
    </source>
</evidence>
<evidence type="ECO:0000256" key="6">
    <source>
        <dbReference type="ARBA" id="ARBA00023146"/>
    </source>
</evidence>
<comment type="subunit">
    <text evidence="8">Homodimer.</text>
</comment>
<dbReference type="InterPro" id="IPR001412">
    <property type="entry name" value="aa-tRNA-synth_I_CS"/>
</dbReference>
<dbReference type="PROSITE" id="PS00178">
    <property type="entry name" value="AA_TRNA_LIGASE_I"/>
    <property type="match status" value="1"/>
</dbReference>
<dbReference type="PANTHER" id="PTHR43766:SF1">
    <property type="entry name" value="TRYPTOPHAN--TRNA LIGASE, MITOCHONDRIAL"/>
    <property type="match status" value="1"/>
</dbReference>
<sequence length="335" mass="37713">MKPEPQKKVLLSGAKPSGELHIGNYIGAIKQWIQLQDTHETYVPIVDLHALTEPQDPVKLREQILTTAADYVALGLDPEKAAIFLQSAVPEHAQLMWVLNTLTSMGDLERMVVYKEKIAEGKQALAGLFTYPVLMAADILLYKPTVVPVGEDQRQHVELTRAIARKFNKRFGQTFPIPKELHPPAGKKILSLQDPTKKMSKSHSVLSYIAIGDSPEKIRQKIKSAVTDSGSAIKYDPFTKPAISNLMTIHSSFSGKEFKEIEKEFSDASYKDFKEELTELVVEKLKPVQEKRKELLENKEKLLRILKEGASKARVKASETLEEVYLKIGLDLYHK</sequence>
<feature type="binding site" evidence="8">
    <location>
        <position position="138"/>
    </location>
    <ligand>
        <name>L-tryptophan</name>
        <dbReference type="ChEBI" id="CHEBI:57912"/>
    </ligand>
</feature>
<evidence type="ECO:0000313" key="11">
    <source>
        <dbReference type="Proteomes" id="UP000178186"/>
    </source>
</evidence>
<keyword evidence="6 8" id="KW-0030">Aminoacyl-tRNA synthetase</keyword>
<comment type="caution">
    <text evidence="10">The sequence shown here is derived from an EMBL/GenBank/DDBJ whole genome shotgun (WGS) entry which is preliminary data.</text>
</comment>
<evidence type="ECO:0000256" key="2">
    <source>
        <dbReference type="ARBA" id="ARBA00022598"/>
    </source>
</evidence>
<dbReference type="InterPro" id="IPR002305">
    <property type="entry name" value="aa-tRNA-synth_Ic"/>
</dbReference>
<keyword evidence="3 8" id="KW-0547">Nucleotide-binding</keyword>
<keyword evidence="5 8" id="KW-0648">Protein biosynthesis</keyword>
<dbReference type="Pfam" id="PF00579">
    <property type="entry name" value="tRNA-synt_1b"/>
    <property type="match status" value="1"/>
</dbReference>
<proteinExistence type="inferred from homology"/>
<accession>A0A1G2H2B5</accession>
<reference evidence="10 11" key="1">
    <citation type="journal article" date="2016" name="Nat. Commun.">
        <title>Thousands of microbial genomes shed light on interconnected biogeochemical processes in an aquifer system.</title>
        <authorList>
            <person name="Anantharaman K."/>
            <person name="Brown C.T."/>
            <person name="Hug L.A."/>
            <person name="Sharon I."/>
            <person name="Castelle C.J."/>
            <person name="Probst A.J."/>
            <person name="Thomas B.C."/>
            <person name="Singh A."/>
            <person name="Wilkins M.J."/>
            <person name="Karaoz U."/>
            <person name="Brodie E.L."/>
            <person name="Williams K.H."/>
            <person name="Hubbard S.S."/>
            <person name="Banfield J.F."/>
        </authorList>
    </citation>
    <scope>NUCLEOTIDE SEQUENCE [LARGE SCALE GENOMIC DNA]</scope>
</reference>
<feature type="binding site" evidence="8">
    <location>
        <begin position="15"/>
        <end position="17"/>
    </location>
    <ligand>
        <name>ATP</name>
        <dbReference type="ChEBI" id="CHEBI:30616"/>
    </ligand>
</feature>
<feature type="binding site" evidence="8">
    <location>
        <begin position="23"/>
        <end position="24"/>
    </location>
    <ligand>
        <name>ATP</name>
        <dbReference type="ChEBI" id="CHEBI:30616"/>
    </ligand>
</feature>
<feature type="binding site" evidence="8">
    <location>
        <begin position="198"/>
        <end position="202"/>
    </location>
    <ligand>
        <name>ATP</name>
        <dbReference type="ChEBI" id="CHEBI:30616"/>
    </ligand>
</feature>
<protein>
    <recommendedName>
        <fullName evidence="8">Tryptophan--tRNA ligase</fullName>
        <ecNumber evidence="8">6.1.1.2</ecNumber>
    </recommendedName>
    <alternativeName>
        <fullName evidence="8">Tryptophanyl-tRNA synthetase</fullName>
        <shortName evidence="8">TrpRS</shortName>
    </alternativeName>
</protein>